<dbReference type="EMBL" id="MSCO01000003">
    <property type="protein sequence ID" value="PQJ83361.1"/>
    <property type="molecule type" value="Genomic_DNA"/>
</dbReference>
<evidence type="ECO:0008006" key="4">
    <source>
        <dbReference type="Google" id="ProtNLM"/>
    </source>
</evidence>
<dbReference type="CDD" id="cd06257">
    <property type="entry name" value="DnaJ"/>
    <property type="match status" value="1"/>
</dbReference>
<organism evidence="2 3">
    <name type="scientific">Aliivibrio sifiae</name>
    <dbReference type="NCBI Taxonomy" id="566293"/>
    <lineage>
        <taxon>Bacteria</taxon>
        <taxon>Pseudomonadati</taxon>
        <taxon>Pseudomonadota</taxon>
        <taxon>Gammaproteobacteria</taxon>
        <taxon>Vibrionales</taxon>
        <taxon>Vibrionaceae</taxon>
        <taxon>Aliivibrio</taxon>
    </lineage>
</organism>
<evidence type="ECO:0000313" key="2">
    <source>
        <dbReference type="EMBL" id="PQJ83361.1"/>
    </source>
</evidence>
<evidence type="ECO:0000313" key="3">
    <source>
        <dbReference type="Proteomes" id="UP000239263"/>
    </source>
</evidence>
<dbReference type="Gene3D" id="1.10.287.110">
    <property type="entry name" value="DnaJ domain"/>
    <property type="match status" value="1"/>
</dbReference>
<protein>
    <recommendedName>
        <fullName evidence="4">J domain-containing protein</fullName>
    </recommendedName>
</protein>
<name>A0A2S7X129_9GAMM</name>
<dbReference type="SUPFAM" id="SSF46565">
    <property type="entry name" value="Chaperone J-domain"/>
    <property type="match status" value="1"/>
</dbReference>
<dbReference type="InterPro" id="IPR036869">
    <property type="entry name" value="J_dom_sf"/>
</dbReference>
<dbReference type="AlphaFoldDB" id="A0A2S7X129"/>
<sequence length="409" mass="48003">MVIILNRITAMTTVILSSLTTTQSTKTKKSKLNQLWSDVEKKRQRNQRYQAKLDDFYHYFKASTEEQEQEVCFAAEKWIHHLFSFIPRKTIKGAQREALYDWIQEELAVLEANPFNTVNTIELRDTFTEALMADSANQSETDSITDEELGYFREEMSMMLGYDIDISDEELLEMVKEPQKFHDYLQELIAERMEGEHSEGEDEIDWGADGFFSEGNGQANVDSSHNETSKAFFSDKQITKLYRQLAKQLHPDREMDEVKKSEKSALMQQLSQTKKEKDVIALLLMAQQYLPNHEMVMDKDMIERLQATLKEKIRQLNIEHQDLQYGNDLKNVIWRKFGGGNKAVREKELRQYRDTLLRETKALFEKCQEIKTVKQLQLHLKDRVNASRFGAQFLRVDPSELFGFDDDWF</sequence>
<comment type="caution">
    <text evidence="2">The sequence shown here is derived from an EMBL/GenBank/DDBJ whole genome shotgun (WGS) entry which is preliminary data.</text>
</comment>
<dbReference type="Proteomes" id="UP000239263">
    <property type="component" value="Unassembled WGS sequence"/>
</dbReference>
<keyword evidence="1" id="KW-0143">Chaperone</keyword>
<proteinExistence type="predicted"/>
<dbReference type="InterPro" id="IPR001623">
    <property type="entry name" value="DnaJ_domain"/>
</dbReference>
<gene>
    <name evidence="2" type="ORF">BTO22_18425</name>
</gene>
<reference evidence="2 3" key="1">
    <citation type="submission" date="2016-12" db="EMBL/GenBank/DDBJ databases">
        <title>Diversity of luminous bacteria.</title>
        <authorList>
            <person name="Yoshizawa S."/>
            <person name="Kogure K."/>
        </authorList>
    </citation>
    <scope>NUCLEOTIDE SEQUENCE [LARGE SCALE GENOMIC DNA]</scope>
    <source>
        <strain evidence="2 3">ATCC 33715</strain>
    </source>
</reference>
<accession>A0A2S7X129</accession>
<evidence type="ECO:0000256" key="1">
    <source>
        <dbReference type="ARBA" id="ARBA00023186"/>
    </source>
</evidence>
<dbReference type="RefSeq" id="WP_374954032.1">
    <property type="nucleotide sequence ID" value="NZ_CAWNRT010000003.1"/>
</dbReference>